<gene>
    <name evidence="2" type="ORF">B0J11DRAFT_529502</name>
</gene>
<dbReference type="PANTHER" id="PTHR44942">
    <property type="entry name" value="METHYLTRANSF_11 DOMAIN-CONTAINING PROTEIN"/>
    <property type="match status" value="1"/>
</dbReference>
<reference evidence="2" key="1">
    <citation type="journal article" date="2021" name="Nat. Commun.">
        <title>Genetic determinants of endophytism in the Arabidopsis root mycobiome.</title>
        <authorList>
            <person name="Mesny F."/>
            <person name="Miyauchi S."/>
            <person name="Thiergart T."/>
            <person name="Pickel B."/>
            <person name="Atanasova L."/>
            <person name="Karlsson M."/>
            <person name="Huettel B."/>
            <person name="Barry K.W."/>
            <person name="Haridas S."/>
            <person name="Chen C."/>
            <person name="Bauer D."/>
            <person name="Andreopoulos W."/>
            <person name="Pangilinan J."/>
            <person name="LaButti K."/>
            <person name="Riley R."/>
            <person name="Lipzen A."/>
            <person name="Clum A."/>
            <person name="Drula E."/>
            <person name="Henrissat B."/>
            <person name="Kohler A."/>
            <person name="Grigoriev I.V."/>
            <person name="Martin F.M."/>
            <person name="Hacquard S."/>
        </authorList>
    </citation>
    <scope>NUCLEOTIDE SEQUENCE</scope>
    <source>
        <strain evidence="2">MPI-CAGE-CH-0243</strain>
    </source>
</reference>
<dbReference type="AlphaFoldDB" id="A0A9P9DMY0"/>
<sequence>MHWKSRVLFHNEKSPFYVLQISEVLHFIMAPTEKTFSAYNREQGEKYAQARRDYHPRLYQIVLDLHSSTGGQNDVLIDIGTGPGNVARKLAPHFSQAIGLDPSEGMIQTAISLGGESAKNTPIRYEVSTAEELGSNLSSPIEANSVDLITAANAAHWFDMPNFWVSAARVLKPGGSVALWTSGEIRAHPDMPNSSAIQAAIDKHQADYLLPYYVRGNLMTRNRYRDLELPWTLEQPLPEFDESDFIRREDNEEYFTGSVEVDMDMFEKMMSTGSPVTRWRQANPELVGTDGDVLVVLRRELERLLQEAGVEKGQERVKGLVQGALLVVKKRR</sequence>
<dbReference type="GO" id="GO:0008757">
    <property type="term" value="F:S-adenosylmethionine-dependent methyltransferase activity"/>
    <property type="evidence" value="ECO:0007669"/>
    <property type="project" value="InterPro"/>
</dbReference>
<dbReference type="PANTHER" id="PTHR44942:SF10">
    <property type="entry name" value="METHYLTRANSFERASE TYPE 11 DOMAIN-CONTAINING PROTEIN"/>
    <property type="match status" value="1"/>
</dbReference>
<evidence type="ECO:0000313" key="2">
    <source>
        <dbReference type="EMBL" id="KAH7123630.1"/>
    </source>
</evidence>
<dbReference type="InterPro" id="IPR013216">
    <property type="entry name" value="Methyltransf_11"/>
</dbReference>
<keyword evidence="3" id="KW-1185">Reference proteome</keyword>
<keyword evidence="2" id="KW-0489">Methyltransferase</keyword>
<feature type="domain" description="Methyltransferase type 11" evidence="1">
    <location>
        <begin position="77"/>
        <end position="178"/>
    </location>
</feature>
<protein>
    <submittedName>
        <fullName evidence="2">S-adenosyl-L-methionine-dependent methyltransferase</fullName>
    </submittedName>
</protein>
<dbReference type="CDD" id="cd02440">
    <property type="entry name" value="AdoMet_MTases"/>
    <property type="match status" value="1"/>
</dbReference>
<dbReference type="InterPro" id="IPR051052">
    <property type="entry name" value="Diverse_substrate_MTase"/>
</dbReference>
<evidence type="ECO:0000313" key="3">
    <source>
        <dbReference type="Proteomes" id="UP000700596"/>
    </source>
</evidence>
<dbReference type="Pfam" id="PF08241">
    <property type="entry name" value="Methyltransf_11"/>
    <property type="match status" value="1"/>
</dbReference>
<dbReference type="EMBL" id="JAGMWT010000008">
    <property type="protein sequence ID" value="KAH7123630.1"/>
    <property type="molecule type" value="Genomic_DNA"/>
</dbReference>
<proteinExistence type="predicted"/>
<dbReference type="GO" id="GO:0032259">
    <property type="term" value="P:methylation"/>
    <property type="evidence" value="ECO:0007669"/>
    <property type="project" value="UniProtKB-KW"/>
</dbReference>
<comment type="caution">
    <text evidence="2">The sequence shown here is derived from an EMBL/GenBank/DDBJ whole genome shotgun (WGS) entry which is preliminary data.</text>
</comment>
<organism evidence="2 3">
    <name type="scientific">Dendryphion nanum</name>
    <dbReference type="NCBI Taxonomy" id="256645"/>
    <lineage>
        <taxon>Eukaryota</taxon>
        <taxon>Fungi</taxon>
        <taxon>Dikarya</taxon>
        <taxon>Ascomycota</taxon>
        <taxon>Pezizomycotina</taxon>
        <taxon>Dothideomycetes</taxon>
        <taxon>Pleosporomycetidae</taxon>
        <taxon>Pleosporales</taxon>
        <taxon>Torulaceae</taxon>
        <taxon>Dendryphion</taxon>
    </lineage>
</organism>
<dbReference type="OrthoDB" id="10027013at2759"/>
<evidence type="ECO:0000259" key="1">
    <source>
        <dbReference type="Pfam" id="PF08241"/>
    </source>
</evidence>
<dbReference type="InterPro" id="IPR029063">
    <property type="entry name" value="SAM-dependent_MTases_sf"/>
</dbReference>
<name>A0A9P9DMY0_9PLEO</name>
<dbReference type="Gene3D" id="3.40.50.150">
    <property type="entry name" value="Vaccinia Virus protein VP39"/>
    <property type="match status" value="1"/>
</dbReference>
<dbReference type="Proteomes" id="UP000700596">
    <property type="component" value="Unassembled WGS sequence"/>
</dbReference>
<accession>A0A9P9DMY0</accession>
<keyword evidence="2" id="KW-0808">Transferase</keyword>
<dbReference type="SUPFAM" id="SSF53335">
    <property type="entry name" value="S-adenosyl-L-methionine-dependent methyltransferases"/>
    <property type="match status" value="1"/>
</dbReference>